<evidence type="ECO:0000313" key="6">
    <source>
        <dbReference type="EMBL" id="KAK4431798.1"/>
    </source>
</evidence>
<keyword evidence="7" id="KW-1185">Reference proteome</keyword>
<dbReference type="Proteomes" id="UP001293254">
    <property type="component" value="Unassembled WGS sequence"/>
</dbReference>
<accession>A0AAE1YKR1</accession>
<keyword evidence="4" id="KW-0325">Glycoprotein</keyword>
<feature type="chain" id="PRO_5042084647" evidence="5">
    <location>
        <begin position="22"/>
        <end position="370"/>
    </location>
</feature>
<reference evidence="6" key="2">
    <citation type="journal article" date="2024" name="Plant">
        <title>Genomic evolution and insights into agronomic trait innovations of Sesamum species.</title>
        <authorList>
            <person name="Miao H."/>
            <person name="Wang L."/>
            <person name="Qu L."/>
            <person name="Liu H."/>
            <person name="Sun Y."/>
            <person name="Le M."/>
            <person name="Wang Q."/>
            <person name="Wei S."/>
            <person name="Zheng Y."/>
            <person name="Lin W."/>
            <person name="Duan Y."/>
            <person name="Cao H."/>
            <person name="Xiong S."/>
            <person name="Wang X."/>
            <person name="Wei L."/>
            <person name="Li C."/>
            <person name="Ma Q."/>
            <person name="Ju M."/>
            <person name="Zhao R."/>
            <person name="Li G."/>
            <person name="Mu C."/>
            <person name="Tian Q."/>
            <person name="Mei H."/>
            <person name="Zhang T."/>
            <person name="Gao T."/>
            <person name="Zhang H."/>
        </authorList>
    </citation>
    <scope>NUCLEOTIDE SEQUENCE</scope>
    <source>
        <strain evidence="6">3651</strain>
    </source>
</reference>
<dbReference type="InterPro" id="IPR001087">
    <property type="entry name" value="GDSL"/>
</dbReference>
<proteinExistence type="inferred from homology"/>
<keyword evidence="2 5" id="KW-0732">Signal</keyword>
<evidence type="ECO:0000313" key="7">
    <source>
        <dbReference type="Proteomes" id="UP001293254"/>
    </source>
</evidence>
<dbReference type="Pfam" id="PF00657">
    <property type="entry name" value="Lipase_GDSL"/>
    <property type="match status" value="1"/>
</dbReference>
<feature type="signal peptide" evidence="5">
    <location>
        <begin position="1"/>
        <end position="21"/>
    </location>
</feature>
<evidence type="ECO:0000256" key="2">
    <source>
        <dbReference type="ARBA" id="ARBA00022729"/>
    </source>
</evidence>
<dbReference type="InterPro" id="IPR036514">
    <property type="entry name" value="SGNH_hydro_sf"/>
</dbReference>
<gene>
    <name evidence="6" type="ORF">Salat_0941900</name>
</gene>
<dbReference type="PANTHER" id="PTHR22835:SF683">
    <property type="entry name" value="OS05G0506800 PROTEIN"/>
    <property type="match status" value="1"/>
</dbReference>
<comment type="similarity">
    <text evidence="1">Belongs to the 'GDSL' lipolytic enzyme family.</text>
</comment>
<organism evidence="6 7">
    <name type="scientific">Sesamum alatum</name>
    <dbReference type="NCBI Taxonomy" id="300844"/>
    <lineage>
        <taxon>Eukaryota</taxon>
        <taxon>Viridiplantae</taxon>
        <taxon>Streptophyta</taxon>
        <taxon>Embryophyta</taxon>
        <taxon>Tracheophyta</taxon>
        <taxon>Spermatophyta</taxon>
        <taxon>Magnoliopsida</taxon>
        <taxon>eudicotyledons</taxon>
        <taxon>Gunneridae</taxon>
        <taxon>Pentapetalae</taxon>
        <taxon>asterids</taxon>
        <taxon>lamiids</taxon>
        <taxon>Lamiales</taxon>
        <taxon>Pedaliaceae</taxon>
        <taxon>Sesamum</taxon>
    </lineage>
</organism>
<dbReference type="GO" id="GO:0016788">
    <property type="term" value="F:hydrolase activity, acting on ester bonds"/>
    <property type="evidence" value="ECO:0007669"/>
    <property type="project" value="InterPro"/>
</dbReference>
<sequence>MAIAYAITVLVLVAAASSKWASGCYDSIISFGDSLADTGNLLLLRPPNNPPPSACPPYGQTFFHRPTGRYSDGRLVIDFIAESLGLPFVEPYFAGKDAAEKGGSLSKGVNFAVAGATALENGFLEQRGIHNPFTNVSLETQLHWFKQFLATIPDVRNFLKSSLVVVGEIGGNDYNYALMQRTIEAVPSLISMVINTIGSTIQELIKLGATTILVPGDVPLGCLPIYLQKLKSSTTDTDYDPKTGCLNWPNELSRYHNELLQKELGRVRELHPHKLTVVEVSDTGFTEGLVLRACYEHGGPSNFNESAPCGTSPAVCCDNPSSFASWDGIHYTEAAYRWIAQGLLHGPYTNPRISTICPSMSRGIDGYYEY</sequence>
<dbReference type="Gene3D" id="3.40.50.1110">
    <property type="entry name" value="SGNH hydrolase"/>
    <property type="match status" value="1"/>
</dbReference>
<dbReference type="InterPro" id="IPR035669">
    <property type="entry name" value="SGNH_plant_lipase-like"/>
</dbReference>
<name>A0AAE1YKR1_9LAMI</name>
<evidence type="ECO:0000256" key="5">
    <source>
        <dbReference type="SAM" id="SignalP"/>
    </source>
</evidence>
<keyword evidence="3" id="KW-0378">Hydrolase</keyword>
<comment type="caution">
    <text evidence="6">The sequence shown here is derived from an EMBL/GenBank/DDBJ whole genome shotgun (WGS) entry which is preliminary data.</text>
</comment>
<dbReference type="AlphaFoldDB" id="A0AAE1YKR1"/>
<dbReference type="EMBL" id="JACGWO010000003">
    <property type="protein sequence ID" value="KAK4431798.1"/>
    <property type="molecule type" value="Genomic_DNA"/>
</dbReference>
<evidence type="ECO:0000256" key="1">
    <source>
        <dbReference type="ARBA" id="ARBA00008668"/>
    </source>
</evidence>
<protein>
    <submittedName>
        <fullName evidence="6">GDSL esterase/lipase</fullName>
    </submittedName>
</protein>
<evidence type="ECO:0000256" key="3">
    <source>
        <dbReference type="ARBA" id="ARBA00022801"/>
    </source>
</evidence>
<evidence type="ECO:0000256" key="4">
    <source>
        <dbReference type="ARBA" id="ARBA00023180"/>
    </source>
</evidence>
<dbReference type="PANTHER" id="PTHR22835">
    <property type="entry name" value="ZINC FINGER FYVE DOMAIN CONTAINING PROTEIN"/>
    <property type="match status" value="1"/>
</dbReference>
<dbReference type="SUPFAM" id="SSF52266">
    <property type="entry name" value="SGNH hydrolase"/>
    <property type="match status" value="1"/>
</dbReference>
<dbReference type="CDD" id="cd01837">
    <property type="entry name" value="SGNH_plant_lipase_like"/>
    <property type="match status" value="1"/>
</dbReference>
<reference evidence="6" key="1">
    <citation type="submission" date="2020-06" db="EMBL/GenBank/DDBJ databases">
        <authorList>
            <person name="Li T."/>
            <person name="Hu X."/>
            <person name="Zhang T."/>
            <person name="Song X."/>
            <person name="Zhang H."/>
            <person name="Dai N."/>
            <person name="Sheng W."/>
            <person name="Hou X."/>
            <person name="Wei L."/>
        </authorList>
    </citation>
    <scope>NUCLEOTIDE SEQUENCE</scope>
    <source>
        <strain evidence="6">3651</strain>
        <tissue evidence="6">Leaf</tissue>
    </source>
</reference>